<proteinExistence type="predicted"/>
<sequence length="220" mass="25252">MPNPAASFRTLKYSTSEAFKPKTNWSQLYCAELFDIGQKPQEDRSPTKAPRGQVQLNLSTVSIHFPYLYCQISNRIKILSNSKMAEAELMQDVAEAFMHFYYDSLLTDLLRIQSVVDQSCKFVYRTCKSHGKESQYDSKKDPQAIMKALEVIYKDIDKVDILMWTPVLLEDSITLVVSAKYQQKNKQEPLLTSEVLVIGRSKQKQKRGFSLLAITTHIIE</sequence>
<dbReference type="AlphaFoldDB" id="V6TC86"/>
<protein>
    <submittedName>
        <fullName evidence="1">Uncharacterized protein</fullName>
    </submittedName>
</protein>
<name>V6TC86_GIAIN</name>
<reference evidence="2" key="1">
    <citation type="submission" date="2012-02" db="EMBL/GenBank/DDBJ databases">
        <title>Genome sequencing of Giardia lamblia Genotypes A2 and B isolates (DH and GS) and comparative analysis with the genomes of Genotypes A1 and E (WB and Pig).</title>
        <authorList>
            <person name="Adam R."/>
            <person name="Dahlstrom E."/>
            <person name="Martens C."/>
            <person name="Bruno D."/>
            <person name="Barbian K."/>
            <person name="Porcella S.F."/>
            <person name="Nash T."/>
        </authorList>
    </citation>
    <scope>NUCLEOTIDE SEQUENCE</scope>
    <source>
        <strain evidence="2">DH</strain>
    </source>
</reference>
<evidence type="ECO:0000313" key="1">
    <source>
        <dbReference type="EMBL" id="ESU36518.1"/>
    </source>
</evidence>
<dbReference type="VEuPathDB" id="GiardiaDB:GL50581_3981"/>
<dbReference type="VEuPathDB" id="GiardiaDB:GL50803_0061272"/>
<dbReference type="VEuPathDB" id="GiardiaDB:DHA2_154381"/>
<dbReference type="VEuPathDB" id="GiardiaDB:QR46_0756"/>
<comment type="caution">
    <text evidence="1">The sequence shown here is derived from an EMBL/GenBank/DDBJ whole genome shotgun (WGS) entry which is preliminary data.</text>
</comment>
<accession>V6TC86</accession>
<organism evidence="1 2">
    <name type="scientific">Giardia intestinalis</name>
    <name type="common">Giardia lamblia</name>
    <dbReference type="NCBI Taxonomy" id="5741"/>
    <lineage>
        <taxon>Eukaryota</taxon>
        <taxon>Metamonada</taxon>
        <taxon>Diplomonadida</taxon>
        <taxon>Hexamitidae</taxon>
        <taxon>Giardiinae</taxon>
        <taxon>Giardia</taxon>
    </lineage>
</organism>
<dbReference type="EMBL" id="AHGT01000045">
    <property type="protein sequence ID" value="ESU36518.1"/>
    <property type="molecule type" value="Genomic_DNA"/>
</dbReference>
<reference evidence="1 2" key="2">
    <citation type="journal article" date="2013" name="Genome Biol. Evol.">
        <title>Genome sequencing of Giardia lamblia genotypes A2 and B isolates (DH and GS) and comparative analysis with the genomes of genotypes A1 and E (WB and Pig).</title>
        <authorList>
            <person name="Adam R.D."/>
            <person name="Dahlstrom E.W."/>
            <person name="Martens C.A."/>
            <person name="Bruno D.P."/>
            <person name="Barbian K.D."/>
            <person name="Ricklefs S.M."/>
            <person name="Hernandez M.M."/>
            <person name="Narla N.P."/>
            <person name="Patel R.B."/>
            <person name="Porcella S.F."/>
            <person name="Nash T.E."/>
        </authorList>
    </citation>
    <scope>NUCLEOTIDE SEQUENCE [LARGE SCALE GENOMIC DNA]</scope>
    <source>
        <strain evidence="1 2">DH</strain>
    </source>
</reference>
<evidence type="ECO:0000313" key="2">
    <source>
        <dbReference type="Proteomes" id="UP000018320"/>
    </source>
</evidence>
<gene>
    <name evidence="1" type="ORF">DHA2_154381</name>
</gene>
<dbReference type="Proteomes" id="UP000018320">
    <property type="component" value="Unassembled WGS sequence"/>
</dbReference>